<dbReference type="EMBL" id="JXKQ01000004">
    <property type="protein sequence ID" value="OJG45930.1"/>
    <property type="molecule type" value="Genomic_DNA"/>
</dbReference>
<dbReference type="GO" id="GO:0016787">
    <property type="term" value="F:hydrolase activity"/>
    <property type="evidence" value="ECO:0007669"/>
    <property type="project" value="InterPro"/>
</dbReference>
<evidence type="ECO:0000313" key="3">
    <source>
        <dbReference type="Proteomes" id="UP000182077"/>
    </source>
</evidence>
<dbReference type="InterPro" id="IPR004843">
    <property type="entry name" value="Calcineurin-like_PHP"/>
</dbReference>
<sequence>MILMKYFISDTHFFHENLLGENEFAPRLFDTVEEMNQQMITAWNDVVSDKDTVYHLGDIAMHPKYDRGSAEVLAQLLQLNGKIIFIKGNHDSRAFFKYLAAHDPKLTNGEPKFEFNDVGVIVKFNHHQYYLTHYPMLLGKTVNIRNLHGHIHNYSMPIAEDINVGVDAPERKFLKNALPFGTPISENLIDEIAAYKETEVQRLK</sequence>
<gene>
    <name evidence="2" type="ORF">RV04_GL001696</name>
</gene>
<comment type="caution">
    <text evidence="2">The sequence shown here is derived from an EMBL/GenBank/DDBJ whole genome shotgun (WGS) entry which is preliminary data.</text>
</comment>
<evidence type="ECO:0000313" key="2">
    <source>
        <dbReference type="EMBL" id="OJG45930.1"/>
    </source>
</evidence>
<dbReference type="Gene3D" id="3.60.21.10">
    <property type="match status" value="1"/>
</dbReference>
<dbReference type="STRING" id="249189.RV04_GL001696"/>
<accession>A0A1L8TNU4</accession>
<dbReference type="InterPro" id="IPR029052">
    <property type="entry name" value="Metallo-depent_PP-like"/>
</dbReference>
<dbReference type="SUPFAM" id="SSF56300">
    <property type="entry name" value="Metallo-dependent phosphatases"/>
    <property type="match status" value="1"/>
</dbReference>
<feature type="domain" description="Calcineurin-like phosphoesterase" evidence="1">
    <location>
        <begin position="7"/>
        <end position="150"/>
    </location>
</feature>
<reference evidence="2 3" key="1">
    <citation type="submission" date="2014-12" db="EMBL/GenBank/DDBJ databases">
        <title>Draft genome sequences of 29 type strains of Enterococci.</title>
        <authorList>
            <person name="Zhong Z."/>
            <person name="Sun Z."/>
            <person name="Liu W."/>
            <person name="Zhang W."/>
            <person name="Zhang H."/>
        </authorList>
    </citation>
    <scope>NUCLEOTIDE SEQUENCE [LARGE SCALE GENOMIC DNA]</scope>
    <source>
        <strain evidence="2 3">DSM 17122</strain>
    </source>
</reference>
<name>A0A1L8TNU4_9ENTE</name>
<dbReference type="Pfam" id="PF00149">
    <property type="entry name" value="Metallophos"/>
    <property type="match status" value="1"/>
</dbReference>
<protein>
    <submittedName>
        <fullName evidence="2">Calcineurin-like phosphoesterase</fullName>
    </submittedName>
</protein>
<dbReference type="AlphaFoldDB" id="A0A1L8TNU4"/>
<dbReference type="Proteomes" id="UP000182077">
    <property type="component" value="Unassembled WGS sequence"/>
</dbReference>
<evidence type="ECO:0000259" key="1">
    <source>
        <dbReference type="Pfam" id="PF00149"/>
    </source>
</evidence>
<keyword evidence="3" id="KW-1185">Reference proteome</keyword>
<organism evidence="2 3">
    <name type="scientific">Enterococcus hermanniensis</name>
    <dbReference type="NCBI Taxonomy" id="249189"/>
    <lineage>
        <taxon>Bacteria</taxon>
        <taxon>Bacillati</taxon>
        <taxon>Bacillota</taxon>
        <taxon>Bacilli</taxon>
        <taxon>Lactobacillales</taxon>
        <taxon>Enterococcaceae</taxon>
        <taxon>Enterococcus</taxon>
    </lineage>
</organism>
<proteinExistence type="predicted"/>